<evidence type="ECO:0000313" key="3">
    <source>
        <dbReference type="Proteomes" id="UP000002350"/>
    </source>
</evidence>
<dbReference type="eggNOG" id="COG1086">
    <property type="taxonomic scope" value="Bacteria"/>
</dbReference>
<proteinExistence type="predicted"/>
<evidence type="ECO:0000259" key="1">
    <source>
        <dbReference type="Pfam" id="PF02719"/>
    </source>
</evidence>
<dbReference type="AlphaFoldDB" id="D4ZIG5"/>
<name>D4ZIG5_SHEVD</name>
<dbReference type="InterPro" id="IPR003869">
    <property type="entry name" value="Polysac_CapD-like"/>
</dbReference>
<dbReference type="Proteomes" id="UP000002350">
    <property type="component" value="Chromosome"/>
</dbReference>
<protein>
    <recommendedName>
        <fullName evidence="1">Polysaccharide biosynthesis protein CapD-like domain-containing protein</fullName>
    </recommendedName>
</protein>
<dbReference type="HOGENOM" id="CLU_013560_0_1_6"/>
<sequence>MIQAGAMGKGGDVFVRYGQDFPCVCIVDLTANLIKISGLEVKSQEYPLGDIKTKFTALRPGGKLFEELLIGDDVKGCEHERIMRVNERFLPYSEYKLILDKLDAACHSFDHEAIRGILLSVPAGFTQQMALVIWFGRLSNR</sequence>
<feature type="domain" description="Polysaccharide biosynthesis protein CapD-like" evidence="1">
    <location>
        <begin position="2"/>
        <end position="86"/>
    </location>
</feature>
<organism evidence="2 3">
    <name type="scientific">Shewanella violacea (strain JCM 10179 / CIP 106290 / LMG 19151 / DSS12)</name>
    <dbReference type="NCBI Taxonomy" id="637905"/>
    <lineage>
        <taxon>Bacteria</taxon>
        <taxon>Pseudomonadati</taxon>
        <taxon>Pseudomonadota</taxon>
        <taxon>Gammaproteobacteria</taxon>
        <taxon>Alteromonadales</taxon>
        <taxon>Shewanellaceae</taxon>
        <taxon>Shewanella</taxon>
    </lineage>
</organism>
<dbReference type="PANTHER" id="PTHR43318">
    <property type="entry name" value="UDP-N-ACETYLGLUCOSAMINE 4,6-DEHYDRATASE"/>
    <property type="match status" value="1"/>
</dbReference>
<dbReference type="Gene3D" id="3.40.50.720">
    <property type="entry name" value="NAD(P)-binding Rossmann-like Domain"/>
    <property type="match status" value="1"/>
</dbReference>
<dbReference type="Pfam" id="PF02719">
    <property type="entry name" value="Polysacc_synt_2"/>
    <property type="match status" value="1"/>
</dbReference>
<accession>D4ZIG5</accession>
<dbReference type="EMBL" id="AP011177">
    <property type="protein sequence ID" value="BAJ01464.1"/>
    <property type="molecule type" value="Genomic_DNA"/>
</dbReference>
<dbReference type="KEGG" id="svo:SVI_1493"/>
<keyword evidence="3" id="KW-1185">Reference proteome</keyword>
<reference evidence="3" key="1">
    <citation type="journal article" date="2010" name="Mol. Biosyst.">
        <title>Complete genome sequence and comparative analysis of Shewanella violacea, a psychrophilic and piezophilic bacterium from deep sea floor sediments.</title>
        <authorList>
            <person name="Aono E."/>
            <person name="Baba T."/>
            <person name="Ara T."/>
            <person name="Nishi T."/>
            <person name="Nakamichi T."/>
            <person name="Inamoto E."/>
            <person name="Toyonaga H."/>
            <person name="Hasegawa M."/>
            <person name="Takai Y."/>
            <person name="Okumura Y."/>
            <person name="Baba M."/>
            <person name="Tomita M."/>
            <person name="Kato C."/>
            <person name="Oshima T."/>
            <person name="Nakasone K."/>
            <person name="Mori H."/>
        </authorList>
    </citation>
    <scope>NUCLEOTIDE SEQUENCE [LARGE SCALE GENOMIC DNA]</scope>
    <source>
        <strain evidence="3">JCM 10179 / CIP 106290 / LMG 19151 / DSS12</strain>
    </source>
</reference>
<dbReference type="PANTHER" id="PTHR43318:SF1">
    <property type="entry name" value="POLYSACCHARIDE BIOSYNTHESIS PROTEIN EPSC-RELATED"/>
    <property type="match status" value="1"/>
</dbReference>
<evidence type="ECO:0000313" key="2">
    <source>
        <dbReference type="EMBL" id="BAJ01464.1"/>
    </source>
</evidence>
<gene>
    <name evidence="2" type="ordered locus">SVI_1493</name>
</gene>
<dbReference type="InterPro" id="IPR051203">
    <property type="entry name" value="Polysaccharide_Synthase-Rel"/>
</dbReference>
<dbReference type="STRING" id="637905.SVI_1493"/>